<dbReference type="GO" id="GO:0008168">
    <property type="term" value="F:methyltransferase activity"/>
    <property type="evidence" value="ECO:0007669"/>
    <property type="project" value="UniProtKB-KW"/>
</dbReference>
<evidence type="ECO:0000313" key="7">
    <source>
        <dbReference type="EMBL" id="ABG60637.1"/>
    </source>
</evidence>
<gene>
    <name evidence="7" type="ordered locus">CHU_3401</name>
</gene>
<dbReference type="PIRSF" id="PIRSF005917">
    <property type="entry name" value="MTase_YraL"/>
    <property type="match status" value="1"/>
</dbReference>
<dbReference type="EMBL" id="CP000383">
    <property type="protein sequence ID" value="ABG60637.1"/>
    <property type="molecule type" value="Genomic_DNA"/>
</dbReference>
<feature type="domain" description="Tetrapyrrole methylase" evidence="6">
    <location>
        <begin position="29"/>
        <end position="214"/>
    </location>
</feature>
<sequence length="239" mass="26506">MHSKIKTVYLIPNELADGTAEAYIPEIVKEKLLSVRIIFCEDARTTRRFIGKLLRGKVSVEEYTLYELTKATTDQQLKEQISQIAEPAEVGIISDAGCPGIADPGSLLVAWAHKNGIKVVPLPGPSSILLAIMASGLNGQSFAFNGYLPIDRQERKKRIKELERISKAAKQTQLFIETPYRNDKMLDDLIDVCDKSTLLTISADLTGGTEQIITKPVFLWKKGEIELGKRPTMFGFLAV</sequence>
<dbReference type="InterPro" id="IPR014776">
    <property type="entry name" value="4pyrrole_Mease_sub2"/>
</dbReference>
<keyword evidence="4" id="KW-0808">Transferase</keyword>
<keyword evidence="1" id="KW-0963">Cytoplasm</keyword>
<dbReference type="AlphaFoldDB" id="A0A6N4SVY0"/>
<evidence type="ECO:0000256" key="1">
    <source>
        <dbReference type="ARBA" id="ARBA00022490"/>
    </source>
</evidence>
<proteinExistence type="predicted"/>
<evidence type="ECO:0000259" key="6">
    <source>
        <dbReference type="Pfam" id="PF00590"/>
    </source>
</evidence>
<dbReference type="CDD" id="cd11649">
    <property type="entry name" value="RsmI_like"/>
    <property type="match status" value="1"/>
</dbReference>
<dbReference type="Gene3D" id="3.40.1010.10">
    <property type="entry name" value="Cobalt-precorrin-4 Transmethylase, Domain 1"/>
    <property type="match status" value="1"/>
</dbReference>
<organism evidence="7 8">
    <name type="scientific">Cytophaga hutchinsonii (strain ATCC 33406 / DSM 1761 / CIP 103989 / NBRC 15051 / NCIMB 9469 / D465)</name>
    <dbReference type="NCBI Taxonomy" id="269798"/>
    <lineage>
        <taxon>Bacteria</taxon>
        <taxon>Pseudomonadati</taxon>
        <taxon>Bacteroidota</taxon>
        <taxon>Cytophagia</taxon>
        <taxon>Cytophagales</taxon>
        <taxon>Cytophagaceae</taxon>
        <taxon>Cytophaga</taxon>
    </lineage>
</organism>
<keyword evidence="2" id="KW-0698">rRNA processing</keyword>
<keyword evidence="3" id="KW-0489">Methyltransferase</keyword>
<evidence type="ECO:0000313" key="8">
    <source>
        <dbReference type="Proteomes" id="UP000001822"/>
    </source>
</evidence>
<dbReference type="KEGG" id="chu:CHU_3401"/>
<dbReference type="GO" id="GO:0006364">
    <property type="term" value="P:rRNA processing"/>
    <property type="evidence" value="ECO:0007669"/>
    <property type="project" value="UniProtKB-KW"/>
</dbReference>
<dbReference type="InterPro" id="IPR014777">
    <property type="entry name" value="4pyrrole_Mease_sub1"/>
</dbReference>
<accession>A0A6N4SVY0</accession>
<dbReference type="InterPro" id="IPR008189">
    <property type="entry name" value="rRNA_ssu_MeTfrase_I"/>
</dbReference>
<dbReference type="InterPro" id="IPR035996">
    <property type="entry name" value="4pyrrol_Methylase_sf"/>
</dbReference>
<dbReference type="Gene3D" id="3.30.950.10">
    <property type="entry name" value="Methyltransferase, Cobalt-precorrin-4 Transmethylase, Domain 2"/>
    <property type="match status" value="1"/>
</dbReference>
<dbReference type="PANTHER" id="PTHR46111">
    <property type="entry name" value="RIBOSOMAL RNA SMALL SUBUNIT METHYLTRANSFERASE I"/>
    <property type="match status" value="1"/>
</dbReference>
<evidence type="ECO:0000256" key="2">
    <source>
        <dbReference type="ARBA" id="ARBA00022552"/>
    </source>
</evidence>
<evidence type="ECO:0000256" key="3">
    <source>
        <dbReference type="ARBA" id="ARBA00022603"/>
    </source>
</evidence>
<dbReference type="Proteomes" id="UP000001822">
    <property type="component" value="Chromosome"/>
</dbReference>
<protein>
    <submittedName>
        <fullName evidence="7">Tetrapyrrole-related methytransferase</fullName>
    </submittedName>
</protein>
<reference evidence="7 8" key="1">
    <citation type="journal article" date="2007" name="Appl. Environ. Microbiol.">
        <title>Genome sequence of the cellulolytic gliding bacterium Cytophaga hutchinsonii.</title>
        <authorList>
            <person name="Xie G."/>
            <person name="Bruce D.C."/>
            <person name="Challacombe J.F."/>
            <person name="Chertkov O."/>
            <person name="Detter J.C."/>
            <person name="Gilna P."/>
            <person name="Han C.S."/>
            <person name="Lucas S."/>
            <person name="Misra M."/>
            <person name="Myers G.L."/>
            <person name="Richardson P."/>
            <person name="Tapia R."/>
            <person name="Thayer N."/>
            <person name="Thompson L.S."/>
            <person name="Brettin T.S."/>
            <person name="Henrissat B."/>
            <person name="Wilson D.B."/>
            <person name="McBride M.J."/>
        </authorList>
    </citation>
    <scope>NUCLEOTIDE SEQUENCE [LARGE SCALE GENOMIC DNA]</scope>
    <source>
        <strain evidence="8">ATCC 33406 / DSM 1761 / CIP 103989 / NBRC 15051 / NCIMB 9469 / D465</strain>
    </source>
</reference>
<dbReference type="PANTHER" id="PTHR46111:SF2">
    <property type="entry name" value="SAM-DEPENDENT METHYLTRANSFERASE"/>
    <property type="match status" value="1"/>
</dbReference>
<evidence type="ECO:0000256" key="5">
    <source>
        <dbReference type="ARBA" id="ARBA00022691"/>
    </source>
</evidence>
<dbReference type="SUPFAM" id="SSF53790">
    <property type="entry name" value="Tetrapyrrole methylase"/>
    <property type="match status" value="1"/>
</dbReference>
<dbReference type="GO" id="GO:0032259">
    <property type="term" value="P:methylation"/>
    <property type="evidence" value="ECO:0007669"/>
    <property type="project" value="UniProtKB-KW"/>
</dbReference>
<dbReference type="InterPro" id="IPR000878">
    <property type="entry name" value="4pyrrol_Mease"/>
</dbReference>
<keyword evidence="5" id="KW-0949">S-adenosyl-L-methionine</keyword>
<name>A0A6N4SVY0_CYTH3</name>
<dbReference type="Pfam" id="PF00590">
    <property type="entry name" value="TP_methylase"/>
    <property type="match status" value="1"/>
</dbReference>
<keyword evidence="8" id="KW-1185">Reference proteome</keyword>
<dbReference type="RefSeq" id="WP_011586744.1">
    <property type="nucleotide sequence ID" value="NC_008255.1"/>
</dbReference>
<evidence type="ECO:0000256" key="4">
    <source>
        <dbReference type="ARBA" id="ARBA00022679"/>
    </source>
</evidence>